<accession>A0A4S2KFX1</accession>
<comment type="caution">
    <text evidence="8">The sequence shown here is derived from an EMBL/GenBank/DDBJ whole genome shotgun (WGS) entry which is preliminary data.</text>
</comment>
<dbReference type="Gene3D" id="2.10.25.10">
    <property type="entry name" value="Laminin"/>
    <property type="match status" value="1"/>
</dbReference>
<evidence type="ECO:0000259" key="6">
    <source>
        <dbReference type="PROSITE" id="PS01180"/>
    </source>
</evidence>
<reference evidence="8 9" key="1">
    <citation type="journal article" date="2019" name="Philos. Trans. R. Soc. Lond., B, Biol. Sci.">
        <title>Ant behaviour and brain gene expression of defending hosts depend on the ecological success of the intruding social parasite.</title>
        <authorList>
            <person name="Kaur R."/>
            <person name="Stoldt M."/>
            <person name="Jongepier E."/>
            <person name="Feldmeyer B."/>
            <person name="Menzel F."/>
            <person name="Bornberg-Bauer E."/>
            <person name="Foitzik S."/>
        </authorList>
    </citation>
    <scope>NUCLEOTIDE SEQUENCE [LARGE SCALE GENOMIC DNA]</scope>
    <source>
        <tissue evidence="8">Whole body</tissue>
    </source>
</reference>
<dbReference type="PROSITE" id="PS01180">
    <property type="entry name" value="CUB"/>
    <property type="match status" value="1"/>
</dbReference>
<feature type="domain" description="EGF-like" evidence="7">
    <location>
        <begin position="203"/>
        <end position="244"/>
    </location>
</feature>
<dbReference type="InterPro" id="IPR051022">
    <property type="entry name" value="Notch_Cell-Fate_Det"/>
</dbReference>
<keyword evidence="3 4" id="KW-1015">Disulfide bond</keyword>
<evidence type="ECO:0000256" key="2">
    <source>
        <dbReference type="ARBA" id="ARBA00022737"/>
    </source>
</evidence>
<keyword evidence="5" id="KW-0732">Signal</keyword>
<feature type="disulfide bond" evidence="4">
    <location>
        <begin position="173"/>
        <end position="190"/>
    </location>
</feature>
<dbReference type="SUPFAM" id="SSF57196">
    <property type="entry name" value="EGF/Laminin"/>
    <property type="match status" value="1"/>
</dbReference>
<dbReference type="PROSITE" id="PS50026">
    <property type="entry name" value="EGF_3"/>
    <property type="match status" value="2"/>
</dbReference>
<gene>
    <name evidence="8" type="ORF">DBV15_08639</name>
</gene>
<evidence type="ECO:0000256" key="3">
    <source>
        <dbReference type="ARBA" id="ARBA00023157"/>
    </source>
</evidence>
<dbReference type="InterPro" id="IPR000742">
    <property type="entry name" value="EGF"/>
</dbReference>
<keyword evidence="1 4" id="KW-0245">EGF-like domain</keyword>
<evidence type="ECO:0000256" key="4">
    <source>
        <dbReference type="PROSITE-ProRule" id="PRU00076"/>
    </source>
</evidence>
<evidence type="ECO:0000313" key="9">
    <source>
        <dbReference type="Proteomes" id="UP000310200"/>
    </source>
</evidence>
<evidence type="ECO:0000256" key="5">
    <source>
        <dbReference type="SAM" id="SignalP"/>
    </source>
</evidence>
<feature type="domain" description="CUB" evidence="6">
    <location>
        <begin position="30"/>
        <end position="159"/>
    </location>
</feature>
<dbReference type="SUPFAM" id="SSF49854">
    <property type="entry name" value="Spermadhesin, CUB domain"/>
    <property type="match status" value="1"/>
</dbReference>
<proteinExistence type="predicted"/>
<evidence type="ECO:0000259" key="7">
    <source>
        <dbReference type="PROSITE" id="PS50026"/>
    </source>
</evidence>
<comment type="caution">
    <text evidence="4">Lacks conserved residue(s) required for the propagation of feature annotation.</text>
</comment>
<dbReference type="PANTHER" id="PTHR24049">
    <property type="entry name" value="CRUMBS FAMILY MEMBER"/>
    <property type="match status" value="1"/>
</dbReference>
<evidence type="ECO:0000256" key="1">
    <source>
        <dbReference type="ARBA" id="ARBA00022536"/>
    </source>
</evidence>
<feature type="disulfide bond" evidence="4">
    <location>
        <begin position="234"/>
        <end position="243"/>
    </location>
</feature>
<keyword evidence="9" id="KW-1185">Reference proteome</keyword>
<dbReference type="PROSITE" id="PS00022">
    <property type="entry name" value="EGF_1"/>
    <property type="match status" value="2"/>
</dbReference>
<dbReference type="Proteomes" id="UP000310200">
    <property type="component" value="Unassembled WGS sequence"/>
</dbReference>
<dbReference type="EMBL" id="QBLH01002501">
    <property type="protein sequence ID" value="TGZ48323.1"/>
    <property type="molecule type" value="Genomic_DNA"/>
</dbReference>
<dbReference type="InterPro" id="IPR035914">
    <property type="entry name" value="Sperma_CUB_dom_sf"/>
</dbReference>
<keyword evidence="2" id="KW-0677">Repeat</keyword>
<evidence type="ECO:0000313" key="8">
    <source>
        <dbReference type="EMBL" id="TGZ48323.1"/>
    </source>
</evidence>
<dbReference type="InterPro" id="IPR000859">
    <property type="entry name" value="CUB_dom"/>
</dbReference>
<feature type="domain" description="EGF-like" evidence="7">
    <location>
        <begin position="164"/>
        <end position="202"/>
    </location>
</feature>
<dbReference type="PROSITE" id="PS01186">
    <property type="entry name" value="EGF_2"/>
    <property type="match status" value="2"/>
</dbReference>
<feature type="signal peptide" evidence="5">
    <location>
        <begin position="1"/>
        <end position="26"/>
    </location>
</feature>
<dbReference type="SMART" id="SM00181">
    <property type="entry name" value="EGF"/>
    <property type="match status" value="2"/>
</dbReference>
<dbReference type="Gene3D" id="2.60.120.290">
    <property type="entry name" value="Spermadhesin, CUB domain"/>
    <property type="match status" value="1"/>
</dbReference>
<feature type="chain" id="PRO_5020888297" evidence="5">
    <location>
        <begin position="27"/>
        <end position="320"/>
    </location>
</feature>
<organism evidence="8 9">
    <name type="scientific">Temnothorax longispinosus</name>
    <dbReference type="NCBI Taxonomy" id="300112"/>
    <lineage>
        <taxon>Eukaryota</taxon>
        <taxon>Metazoa</taxon>
        <taxon>Ecdysozoa</taxon>
        <taxon>Arthropoda</taxon>
        <taxon>Hexapoda</taxon>
        <taxon>Insecta</taxon>
        <taxon>Pterygota</taxon>
        <taxon>Neoptera</taxon>
        <taxon>Endopterygota</taxon>
        <taxon>Hymenoptera</taxon>
        <taxon>Apocrita</taxon>
        <taxon>Aculeata</taxon>
        <taxon>Formicoidea</taxon>
        <taxon>Formicidae</taxon>
        <taxon>Myrmicinae</taxon>
        <taxon>Temnothorax</taxon>
    </lineage>
</organism>
<keyword evidence="8" id="KW-0675">Receptor</keyword>
<dbReference type="AlphaFoldDB" id="A0A4S2KFX1"/>
<protein>
    <submittedName>
        <fullName evidence="8">Cadherin EGF LAG seven-pass G-type receptor 3</fullName>
    </submittedName>
</protein>
<name>A0A4S2KFX1_9HYME</name>
<sequence>MKATVSGISLLLGLLCVNLPGVTMDADPFCGGHLAGSRGVIHTPNFPGPFPIPIKCRWVIDVSDIPSTNSSIVVYLTQLYVYKGLRFTEYAYYESETMNYGAALVKEVTEGNVFEYRRLRTFRQFLVVEFELDRLEGNHVRVLNDLLDVYGFNVTYEMTEEHPNPDSCTVRDCSFAGNCLVSTDYTSFWCDCFDGFSGRSCNEGPLCFNDEHIPVCQNKATCRQIGAEAMHCNCPDGYVGHNCETRLLDTSDTECASENCILQCPVDEQEQPCTCKDGTKIYNNRSRYECRIKLSNVTSLRTGLISQQGSLELFVSKQRM</sequence>
<feature type="disulfide bond" evidence="4">
    <location>
        <begin position="192"/>
        <end position="201"/>
    </location>
</feature>